<dbReference type="AlphaFoldDB" id="A0AAW4IZ86"/>
<protein>
    <submittedName>
        <fullName evidence="1">Uncharacterized protein</fullName>
    </submittedName>
</protein>
<name>A0AAW4IZ86_CLOPF</name>
<gene>
    <name evidence="1" type="ORF">JJB47_11470</name>
</gene>
<accession>A0AAW4IZ86</accession>
<proteinExistence type="predicted"/>
<comment type="caution">
    <text evidence="1">The sequence shown here is derived from an EMBL/GenBank/DDBJ whole genome shotgun (WGS) entry which is preliminary data.</text>
</comment>
<sequence>MGTRGIYGIRKNNTDKCFLNAQDSYPSHLGNKVLDIIRKVNLEELFDKLVETKDDNKDEVFGKNIIELFNKDKIIFYNDIDFIRDGLNCEWGYLINLDTNKLEIYKGLNKKEDLECRYRNTPIIIGNEILEYYTSLVAEISLQSIIYNNDFKFNTNEFNEK</sequence>
<dbReference type="Proteomes" id="UP000668068">
    <property type="component" value="Unassembled WGS sequence"/>
</dbReference>
<dbReference type="RefSeq" id="WP_208340978.1">
    <property type="nucleotide sequence ID" value="NZ_JAENQO010000007.1"/>
</dbReference>
<organism evidence="1 2">
    <name type="scientific">Clostridium perfringens</name>
    <dbReference type="NCBI Taxonomy" id="1502"/>
    <lineage>
        <taxon>Bacteria</taxon>
        <taxon>Bacillati</taxon>
        <taxon>Bacillota</taxon>
        <taxon>Clostridia</taxon>
        <taxon>Eubacteriales</taxon>
        <taxon>Clostridiaceae</taxon>
        <taxon>Clostridium</taxon>
    </lineage>
</organism>
<dbReference type="EMBL" id="JAENQP010000007">
    <property type="protein sequence ID" value="MBO3359389.1"/>
    <property type="molecule type" value="Genomic_DNA"/>
</dbReference>
<reference evidence="1" key="1">
    <citation type="submission" date="2020-12" db="EMBL/GenBank/DDBJ databases">
        <title>Comparative genomics of Clostridium perfringens reveals patterns of host-associated phylogenetic clades and virulence factors.</title>
        <authorList>
            <person name="Smith A.H."/>
            <person name="Geier R."/>
        </authorList>
    </citation>
    <scope>NUCLEOTIDE SEQUENCE</scope>
    <source>
        <strain evidence="1">CHD30677R</strain>
    </source>
</reference>
<evidence type="ECO:0000313" key="2">
    <source>
        <dbReference type="Proteomes" id="UP000668068"/>
    </source>
</evidence>
<evidence type="ECO:0000313" key="1">
    <source>
        <dbReference type="EMBL" id="MBO3359389.1"/>
    </source>
</evidence>